<dbReference type="InterPro" id="IPR018247">
    <property type="entry name" value="EF_Hand_1_Ca_BS"/>
</dbReference>
<comment type="similarity">
    <text evidence="2">Belongs to the PPP phosphatase family.</text>
</comment>
<feature type="compositionally biased region" description="Polar residues" evidence="3">
    <location>
        <begin position="16"/>
        <end position="25"/>
    </location>
</feature>
<gene>
    <name evidence="5" type="ORF">B4U79_14266</name>
</gene>
<evidence type="ECO:0000313" key="6">
    <source>
        <dbReference type="Proteomes" id="UP000285301"/>
    </source>
</evidence>
<dbReference type="SMART" id="SM00156">
    <property type="entry name" value="PP2Ac"/>
    <property type="match status" value="1"/>
</dbReference>
<dbReference type="SUPFAM" id="SSF47473">
    <property type="entry name" value="EF-hand"/>
    <property type="match status" value="1"/>
</dbReference>
<organism evidence="5 6">
    <name type="scientific">Dinothrombium tinctorium</name>
    <dbReference type="NCBI Taxonomy" id="1965070"/>
    <lineage>
        <taxon>Eukaryota</taxon>
        <taxon>Metazoa</taxon>
        <taxon>Ecdysozoa</taxon>
        <taxon>Arthropoda</taxon>
        <taxon>Chelicerata</taxon>
        <taxon>Arachnida</taxon>
        <taxon>Acari</taxon>
        <taxon>Acariformes</taxon>
        <taxon>Trombidiformes</taxon>
        <taxon>Prostigmata</taxon>
        <taxon>Anystina</taxon>
        <taxon>Parasitengona</taxon>
        <taxon>Trombidioidea</taxon>
        <taxon>Trombidiidae</taxon>
        <taxon>Dinothrombium</taxon>
    </lineage>
</organism>
<reference evidence="5 6" key="1">
    <citation type="journal article" date="2018" name="Gigascience">
        <title>Genomes of trombidid mites reveal novel predicted allergens and laterally-transferred genes associated with secondary metabolism.</title>
        <authorList>
            <person name="Dong X."/>
            <person name="Chaisiri K."/>
            <person name="Xia D."/>
            <person name="Armstrong S.D."/>
            <person name="Fang Y."/>
            <person name="Donnelly M.J."/>
            <person name="Kadowaki T."/>
            <person name="McGarry J.W."/>
            <person name="Darby A.C."/>
            <person name="Makepeace B.L."/>
        </authorList>
    </citation>
    <scope>NUCLEOTIDE SEQUENCE [LARGE SCALE GENOMIC DNA]</scope>
    <source>
        <strain evidence="5">UoL-WK</strain>
    </source>
</reference>
<dbReference type="InterPro" id="IPR011992">
    <property type="entry name" value="EF-hand-dom_pair"/>
</dbReference>
<proteinExistence type="inferred from homology"/>
<dbReference type="PROSITE" id="PS00125">
    <property type="entry name" value="SER_THR_PHOSPHATASE"/>
    <property type="match status" value="1"/>
</dbReference>
<dbReference type="InterPro" id="IPR029052">
    <property type="entry name" value="Metallo-depent_PP-like"/>
</dbReference>
<evidence type="ECO:0000256" key="1">
    <source>
        <dbReference type="ARBA" id="ARBA00022837"/>
    </source>
</evidence>
<evidence type="ECO:0000313" key="5">
    <source>
        <dbReference type="EMBL" id="RWS15574.1"/>
    </source>
</evidence>
<dbReference type="GO" id="GO:0005634">
    <property type="term" value="C:nucleus"/>
    <property type="evidence" value="ECO:0007669"/>
    <property type="project" value="TreeGrafter"/>
</dbReference>
<keyword evidence="1" id="KW-0106">Calcium</keyword>
<dbReference type="Gene3D" id="1.10.238.10">
    <property type="entry name" value="EF-hand"/>
    <property type="match status" value="1"/>
</dbReference>
<feature type="domain" description="Serine/threonine specific protein phosphatases" evidence="4">
    <location>
        <begin position="629"/>
        <end position="634"/>
    </location>
</feature>
<dbReference type="PRINTS" id="PR00114">
    <property type="entry name" value="STPHPHTASE"/>
</dbReference>
<dbReference type="EC" id="3.1.3.16" evidence="2"/>
<accession>A0A3S3P5V7</accession>
<dbReference type="AlphaFoldDB" id="A0A3S3P5V7"/>
<dbReference type="GO" id="GO:0004722">
    <property type="term" value="F:protein serine/threonine phosphatase activity"/>
    <property type="evidence" value="ECO:0007669"/>
    <property type="project" value="UniProtKB-EC"/>
</dbReference>
<dbReference type="InterPro" id="IPR004843">
    <property type="entry name" value="Calcineurin-like_PHP"/>
</dbReference>
<comment type="catalytic activity">
    <reaction evidence="2">
        <text>O-phospho-L-threonyl-[protein] + H2O = L-threonyl-[protein] + phosphate</text>
        <dbReference type="Rhea" id="RHEA:47004"/>
        <dbReference type="Rhea" id="RHEA-COMP:11060"/>
        <dbReference type="Rhea" id="RHEA-COMP:11605"/>
        <dbReference type="ChEBI" id="CHEBI:15377"/>
        <dbReference type="ChEBI" id="CHEBI:30013"/>
        <dbReference type="ChEBI" id="CHEBI:43474"/>
        <dbReference type="ChEBI" id="CHEBI:61977"/>
        <dbReference type="EC" id="3.1.3.16"/>
    </reaction>
</comment>
<sequence>MSRKTGKEKFGGIPSRSPSLESTASQLTAPVQKIARKASKNAITHDGVFSLGQYLYECCAVLLYCPKHKNFGLSKISTRKGMWMPQTAVKESEGWFATIVSRIKSLLTVSTASKSCLPFTPPELLHIFRIQVPSAARFVNRVTYFIQITHDEKSAVNCCQSNKLVTWISAKEVVSYNIQDLWGPEVPIFAEAIMTNSIDKAAFTEYTLRDAMKYAPRDPPKTYQDELLKSAKFSEKDVSKIYAEFIQHVYPSQYMVLNSFTDYMKRLGWSSNDPELTSCFRAFAFNSLPYISFHEFLLGLAALDKNTYHGGHPGELRCGYIFRFYDANSDNMLERKEMFKLTYDMLKLKGKQCDEEAVKKELEKNYAGLGVAQNESIDYKLFIKGIGLLIFRGSSALFRCSFSIIEAIGLKRCYDSLSALHPFTEFGLDFSKKLKGSCARCRAKKYSLAMFAVRINPEGFPVESVEISQTEVQNLSEEKKLYETIQFNPEHICNQMMDLIRDQAVASCGVKPRFSQKNKTHEQLIIWTTAEREHLASQIMKVAEEAETIFRKESRVVKMNSPAYILGDIHGNLHDLILYERTLWDKGPACVAASYLFLGDYVDRGDFSLECAVYLMSAKVLNPEKFLMLRGNHELRQIQMVFTFFRECLEKFGKNLGQTVWEACNKAFDSLPICAVIDETIFCAHGGIPMTASKLEELYSIPVPLSNPEKESPPAWEVLWNDPISANDFGEYAEMLRLQSGSKPFANLQGFLPNTKRGTAYYFSEEAVNKFLTSNGLTHVIRAHEMIPPGYQFHIGGKVITVFSSSRYCGGNNEAACIFTEQEKIRVLILDTNDQILILESFNDRQLLQITCVKSLATLTRSIIKSPSNILFVRLLNTQNDEEIFSEAERLQFAQVSNQLDEFLAMKMKKGGGKKSGGGNRASSGGGKGGCGCCGGGGSSKGCGGCG</sequence>
<dbReference type="Gene3D" id="3.60.21.10">
    <property type="match status" value="1"/>
</dbReference>
<feature type="compositionally biased region" description="Basic and acidic residues" evidence="3">
    <location>
        <begin position="1"/>
        <end position="10"/>
    </location>
</feature>
<name>A0A3S3P5V7_9ACAR</name>
<feature type="region of interest" description="Disordered" evidence="3">
    <location>
        <begin position="1"/>
        <end position="25"/>
    </location>
</feature>
<dbReference type="InterPro" id="IPR006186">
    <property type="entry name" value="Ser/Thr-sp_prot-phosphatase"/>
</dbReference>
<dbReference type="OrthoDB" id="256429at2759"/>
<dbReference type="InterPro" id="IPR050341">
    <property type="entry name" value="PP1_catalytic_subunit"/>
</dbReference>
<evidence type="ECO:0000259" key="4">
    <source>
        <dbReference type="PROSITE" id="PS00125"/>
    </source>
</evidence>
<comment type="caution">
    <text evidence="5">The sequence shown here is derived from an EMBL/GenBank/DDBJ whole genome shotgun (WGS) entry which is preliminary data.</text>
</comment>
<dbReference type="PROSITE" id="PS00018">
    <property type="entry name" value="EF_HAND_1"/>
    <property type="match status" value="1"/>
</dbReference>
<protein>
    <recommendedName>
        <fullName evidence="2">Serine/threonine-protein phosphatase</fullName>
        <ecNumber evidence="2">3.1.3.16</ecNumber>
    </recommendedName>
</protein>
<dbReference type="EMBL" id="NCKU01000420">
    <property type="protein sequence ID" value="RWS15574.1"/>
    <property type="molecule type" value="Genomic_DNA"/>
</dbReference>
<keyword evidence="6" id="KW-1185">Reference proteome</keyword>
<dbReference type="GO" id="GO:0005737">
    <property type="term" value="C:cytoplasm"/>
    <property type="evidence" value="ECO:0007669"/>
    <property type="project" value="TreeGrafter"/>
</dbReference>
<dbReference type="PANTHER" id="PTHR11668">
    <property type="entry name" value="SERINE/THREONINE PROTEIN PHOSPHATASE"/>
    <property type="match status" value="1"/>
</dbReference>
<dbReference type="CDD" id="cd00144">
    <property type="entry name" value="MPP_PPP_family"/>
    <property type="match status" value="1"/>
</dbReference>
<dbReference type="STRING" id="1965070.A0A3S3P5V7"/>
<evidence type="ECO:0000256" key="3">
    <source>
        <dbReference type="SAM" id="MobiDB-lite"/>
    </source>
</evidence>
<keyword evidence="2" id="KW-0378">Hydrolase</keyword>
<dbReference type="SUPFAM" id="SSF56300">
    <property type="entry name" value="Metallo-dependent phosphatases"/>
    <property type="match status" value="1"/>
</dbReference>
<dbReference type="PANTHER" id="PTHR11668:SF496">
    <property type="entry name" value="SERINE_THREONINE-PROTEIN PHOSPHATASE"/>
    <property type="match status" value="1"/>
</dbReference>
<dbReference type="Pfam" id="PF00149">
    <property type="entry name" value="Metallophos"/>
    <property type="match status" value="1"/>
</dbReference>
<dbReference type="Proteomes" id="UP000285301">
    <property type="component" value="Unassembled WGS sequence"/>
</dbReference>
<evidence type="ECO:0000256" key="2">
    <source>
        <dbReference type="RuleBase" id="RU004273"/>
    </source>
</evidence>